<feature type="compositionally biased region" description="Basic and acidic residues" evidence="1">
    <location>
        <begin position="190"/>
        <end position="202"/>
    </location>
</feature>
<dbReference type="AlphaFoldDB" id="A0A8H6F6U0"/>
<protein>
    <submittedName>
        <fullName evidence="2">Uncharacterized protein</fullName>
    </submittedName>
</protein>
<feature type="compositionally biased region" description="Polar residues" evidence="1">
    <location>
        <begin position="506"/>
        <end position="518"/>
    </location>
</feature>
<accession>A0A8H6F6U0</accession>
<gene>
    <name evidence="2" type="ORF">HO133_006759</name>
</gene>
<feature type="compositionally biased region" description="Basic and acidic residues" evidence="1">
    <location>
        <begin position="431"/>
        <end position="440"/>
    </location>
</feature>
<sequence length="849" mass="95694">MSSSTSDQILHPTNPVLLRDVNIPKEKGQTRVLPDGSLLYHEPLTNKEVPAVRLEDIRLKVVQQASKKLSYRFPKKRGYEDTNLTAFVKKDYNYGPERENRPDRLFQIRNDDAKGEKPNGYVIDEGRIVLDAFDHGLRDFGSQLPMYVSSELEGHDIEDYLRRNREVSVYDLVARAPNGYYKGNPQTKNKKTEKEEKSREWHQGPPRVGTFSMRATRFRLRAGCLSWEKKDGTVAKNQRILDVIPARYKDPTVNSTKGWRDLNTAEIKKIKDGAMKKPQQGPKKKRATEAKKEAEDLQKNEEYEEEGGSQDGCFEYTPGGVEEEENYVSPALNHGSAAGFSTRRPWTNIKPDNELDYHGGLSLPKPPKRSREQKSTKMGNLEEDFEARPFKKGRTPMHAHNSQGVRDGTNLLPHTRSKSQKPRHRRTGGPKPEDAVEESMRFSSATNPYDLQDQGIHTWPSSAGFNHTLAPLPESLGQPWDTLGRNAEARRSPKELRSDEWRQSDTRNPQTYFHQDNLGSDYFHEPPPGPHEGFTLGSQLIGFHAGFANVSSQVRGFDMNDSTNFPAGTQYASSQYDLPQGGFPQDGFSQDRFPQSGLPQDDYSQYDLPHEGFPRNSISRDSLPQTILPQDSGPSEGLTRNSLRQEHPWNGSLYVNPSCKDALPPMPPQAIVTGKRKRTDDPSHGQPKQERTIKRARSSKTALLPSPEVSLAACGDPGYGHSQRELVESQDARLPQTEGEFPKSFPSPLPSSFGYRRNGGRPPIEMHGSPSETNSDYGISDGPAIGPLHGEPYPQAHDPIHNGTELQSGFDHYAYLPADFHRSQWEAIQASLSTDWHRDWRAQKSRYNA</sequence>
<feature type="compositionally biased region" description="Basic and acidic residues" evidence="1">
    <location>
        <begin position="287"/>
        <end position="301"/>
    </location>
</feature>
<feature type="compositionally biased region" description="Basic and acidic residues" evidence="1">
    <location>
        <begin position="487"/>
        <end position="505"/>
    </location>
</feature>
<evidence type="ECO:0000313" key="2">
    <source>
        <dbReference type="EMBL" id="KAF6217657.1"/>
    </source>
</evidence>
<dbReference type="EMBL" id="JACCJB010000026">
    <property type="protein sequence ID" value="KAF6217657.1"/>
    <property type="molecule type" value="Genomic_DNA"/>
</dbReference>
<evidence type="ECO:0000256" key="1">
    <source>
        <dbReference type="SAM" id="MobiDB-lite"/>
    </source>
</evidence>
<feature type="region of interest" description="Disordered" evidence="1">
    <location>
        <begin position="566"/>
        <end position="700"/>
    </location>
</feature>
<reference evidence="2 3" key="1">
    <citation type="journal article" date="2020" name="Genomics">
        <title>Complete, high-quality genomes from long-read metagenomic sequencing of two wolf lichen thalli reveals enigmatic genome architecture.</title>
        <authorList>
            <person name="McKenzie S.K."/>
            <person name="Walston R.F."/>
            <person name="Allen J.L."/>
        </authorList>
    </citation>
    <scope>NUCLEOTIDE SEQUENCE [LARGE SCALE GENOMIC DNA]</scope>
    <source>
        <strain evidence="2">WasteWater1</strain>
    </source>
</reference>
<proteinExistence type="predicted"/>
<comment type="caution">
    <text evidence="2">The sequence shown here is derived from an EMBL/GenBank/DDBJ whole genome shotgun (WGS) entry which is preliminary data.</text>
</comment>
<organism evidence="2 3">
    <name type="scientific">Letharia lupina</name>
    <dbReference type="NCBI Taxonomy" id="560253"/>
    <lineage>
        <taxon>Eukaryota</taxon>
        <taxon>Fungi</taxon>
        <taxon>Dikarya</taxon>
        <taxon>Ascomycota</taxon>
        <taxon>Pezizomycotina</taxon>
        <taxon>Lecanoromycetes</taxon>
        <taxon>OSLEUM clade</taxon>
        <taxon>Lecanoromycetidae</taxon>
        <taxon>Lecanorales</taxon>
        <taxon>Lecanorineae</taxon>
        <taxon>Parmeliaceae</taxon>
        <taxon>Letharia</taxon>
    </lineage>
</organism>
<evidence type="ECO:0000313" key="3">
    <source>
        <dbReference type="Proteomes" id="UP000593566"/>
    </source>
</evidence>
<feature type="region of interest" description="Disordered" evidence="1">
    <location>
        <begin position="178"/>
        <end position="209"/>
    </location>
</feature>
<dbReference type="Proteomes" id="UP000593566">
    <property type="component" value="Unassembled WGS sequence"/>
</dbReference>
<feature type="compositionally biased region" description="Polar residues" evidence="1">
    <location>
        <begin position="616"/>
        <end position="642"/>
    </location>
</feature>
<dbReference type="GeneID" id="59335160"/>
<name>A0A8H6F6U0_9LECA</name>
<feature type="compositionally biased region" description="Basic and acidic residues" evidence="1">
    <location>
        <begin position="678"/>
        <end position="693"/>
    </location>
</feature>
<keyword evidence="3" id="KW-1185">Reference proteome</keyword>
<feature type="compositionally biased region" description="Basic residues" evidence="1">
    <location>
        <begin position="415"/>
        <end position="428"/>
    </location>
</feature>
<feature type="region of interest" description="Disordered" evidence="1">
    <location>
        <begin position="757"/>
        <end position="805"/>
    </location>
</feature>
<dbReference type="RefSeq" id="XP_037147092.1">
    <property type="nucleotide sequence ID" value="XM_037297656.1"/>
</dbReference>
<feature type="region of interest" description="Disordered" evidence="1">
    <location>
        <begin position="272"/>
        <end position="537"/>
    </location>
</feature>
<feature type="compositionally biased region" description="Polar residues" evidence="1">
    <location>
        <begin position="566"/>
        <end position="577"/>
    </location>
</feature>